<organism evidence="2 3">
    <name type="scientific">Saxibacter everestensis</name>
    <dbReference type="NCBI Taxonomy" id="2909229"/>
    <lineage>
        <taxon>Bacteria</taxon>
        <taxon>Bacillati</taxon>
        <taxon>Actinomycetota</taxon>
        <taxon>Actinomycetes</taxon>
        <taxon>Micrococcales</taxon>
        <taxon>Brevibacteriaceae</taxon>
        <taxon>Saxibacter</taxon>
    </lineage>
</organism>
<feature type="transmembrane region" description="Helical" evidence="1">
    <location>
        <begin position="379"/>
        <end position="404"/>
    </location>
</feature>
<feature type="transmembrane region" description="Helical" evidence="1">
    <location>
        <begin position="179"/>
        <end position="198"/>
    </location>
</feature>
<feature type="transmembrane region" description="Helical" evidence="1">
    <location>
        <begin position="311"/>
        <end position="331"/>
    </location>
</feature>
<dbReference type="EMBL" id="CP090958">
    <property type="protein sequence ID" value="WGW13268.1"/>
    <property type="molecule type" value="Genomic_DNA"/>
</dbReference>
<reference evidence="2 3" key="1">
    <citation type="submission" date="2023-05" db="EMBL/GenBank/DDBJ databases">
        <title>Lithophilousrod everest ZFBP1038 complete genpme.</title>
        <authorList>
            <person name="Tian M."/>
        </authorList>
    </citation>
    <scope>NUCLEOTIDE SEQUENCE [LARGE SCALE GENOMIC DNA]</scope>
    <source>
        <strain evidence="2 3">ZFBP1038</strain>
    </source>
</reference>
<feature type="transmembrane region" description="Helical" evidence="1">
    <location>
        <begin position="481"/>
        <end position="499"/>
    </location>
</feature>
<protein>
    <recommendedName>
        <fullName evidence="4">ABC transporter permease</fullName>
    </recommendedName>
</protein>
<evidence type="ECO:0008006" key="4">
    <source>
        <dbReference type="Google" id="ProtNLM"/>
    </source>
</evidence>
<feature type="transmembrane region" description="Helical" evidence="1">
    <location>
        <begin position="27"/>
        <end position="54"/>
    </location>
</feature>
<dbReference type="Proteomes" id="UP001209083">
    <property type="component" value="Chromosome"/>
</dbReference>
<keyword evidence="1" id="KW-0472">Membrane</keyword>
<feature type="transmembrane region" description="Helical" evidence="1">
    <location>
        <begin position="150"/>
        <end position="170"/>
    </location>
</feature>
<sequence>MATAADRLAAVRHGYRHRKDARRIADLGFASYAVGIIVLVVGIPLIRAIIILLTEPPVLSLLQSPASSSAVSVVVGLILAGFASLGQLRGPVSLSPFFVTLLASTDLARSRTLLRPFTISTSIVVTVFMAFGVLVSCVLVSAGAASPLDAVGFVIGCASVAFIACAVWLAGQRTSRRPWILPSSIIGATLLTVVIEPLRVILPWGWDGILWPGTSASGTWAALLLVLAAAASLFWVPRLLNLLDSSALLEQATRWRSAGISAMSGDFAAALGGFRARPALGRSWTAVTGSNVLTRFLLRDLIGTLRTPGRFVIGTLVLIVACSVCHLGSAVAGIPSWLLAGIGSAAGYLALGVFSDGFRHAAEATGKPALYGYGTSLLYSLHAVLPATFALVAVIAGAAALFLLNVPPGHPSAVLAVAVVLVILRAYDSAKGPLPPILMTPIPSSAGDLSGLVILAWQTDALLSATIAGAAIVSLTTSGNLFSAFATAMGVVAGLLFLLRRRLRRL</sequence>
<feature type="transmembrane region" description="Helical" evidence="1">
    <location>
        <begin position="449"/>
        <end position="475"/>
    </location>
</feature>
<feature type="transmembrane region" description="Helical" evidence="1">
    <location>
        <begin position="410"/>
        <end position="428"/>
    </location>
</feature>
<proteinExistence type="predicted"/>
<evidence type="ECO:0000313" key="2">
    <source>
        <dbReference type="EMBL" id="WGW13268.1"/>
    </source>
</evidence>
<evidence type="ECO:0000313" key="3">
    <source>
        <dbReference type="Proteomes" id="UP001209083"/>
    </source>
</evidence>
<feature type="transmembrane region" description="Helical" evidence="1">
    <location>
        <begin position="117"/>
        <end position="144"/>
    </location>
</feature>
<dbReference type="RefSeq" id="WP_349640084.1">
    <property type="nucleotide sequence ID" value="NZ_CP090958.1"/>
</dbReference>
<feature type="transmembrane region" description="Helical" evidence="1">
    <location>
        <begin position="218"/>
        <end position="236"/>
    </location>
</feature>
<feature type="transmembrane region" description="Helical" evidence="1">
    <location>
        <begin position="66"/>
        <end position="85"/>
    </location>
</feature>
<keyword evidence="1" id="KW-1133">Transmembrane helix</keyword>
<keyword evidence="3" id="KW-1185">Reference proteome</keyword>
<keyword evidence="1" id="KW-0812">Transmembrane</keyword>
<name>A0ABY8QWA5_9MICO</name>
<evidence type="ECO:0000256" key="1">
    <source>
        <dbReference type="SAM" id="Phobius"/>
    </source>
</evidence>
<gene>
    <name evidence="2" type="ORF">LWF01_05730</name>
</gene>
<feature type="transmembrane region" description="Helical" evidence="1">
    <location>
        <begin position="337"/>
        <end position="358"/>
    </location>
</feature>
<accession>A0ABY8QWA5</accession>